<dbReference type="EMBL" id="AEQO01000130">
    <property type="protein sequence ID" value="EFV04341.1"/>
    <property type="molecule type" value="Genomic_DNA"/>
</dbReference>
<reference evidence="1 2" key="1">
    <citation type="submission" date="2010-12" db="EMBL/GenBank/DDBJ databases">
        <authorList>
            <person name="Muzny D."/>
            <person name="Qin X."/>
            <person name="Deng J."/>
            <person name="Jiang H."/>
            <person name="Liu Y."/>
            <person name="Qu J."/>
            <person name="Song X.-Z."/>
            <person name="Zhang L."/>
            <person name="Thornton R."/>
            <person name="Coyle M."/>
            <person name="Francisco L."/>
            <person name="Jackson L."/>
            <person name="Javaid M."/>
            <person name="Korchina V."/>
            <person name="Kovar C."/>
            <person name="Mata R."/>
            <person name="Mathew T."/>
            <person name="Ngo R."/>
            <person name="Nguyen L."/>
            <person name="Nguyen N."/>
            <person name="Okwuonu G."/>
            <person name="Ongeri F."/>
            <person name="Pham C."/>
            <person name="Simmons D."/>
            <person name="Wilczek-Boney K."/>
            <person name="Hale W."/>
            <person name="Jakkamsetti A."/>
            <person name="Pham P."/>
            <person name="Ruth R."/>
            <person name="San Lucas F."/>
            <person name="Warren J."/>
            <person name="Zhang J."/>
            <person name="Zhao Z."/>
            <person name="Zhou C."/>
            <person name="Zhu D."/>
            <person name="Lee S."/>
            <person name="Bess C."/>
            <person name="Blankenburg K."/>
            <person name="Forbes L."/>
            <person name="Fu Q."/>
            <person name="Gubbala S."/>
            <person name="Hirani K."/>
            <person name="Jayaseelan J.C."/>
            <person name="Lara F."/>
            <person name="Munidasa M."/>
            <person name="Palculict T."/>
            <person name="Patil S."/>
            <person name="Pu L.-L."/>
            <person name="Saada N."/>
            <person name="Tang L."/>
            <person name="Weissenberger G."/>
            <person name="Zhu Y."/>
            <person name="Hemphill L."/>
            <person name="Shang Y."/>
            <person name="Youmans B."/>
            <person name="Ayvaz T."/>
            <person name="Ross M."/>
            <person name="Santibanez J."/>
            <person name="Aqrawi P."/>
            <person name="Gross S."/>
            <person name="Joshi V."/>
            <person name="Fowler G."/>
            <person name="Nazareth L."/>
            <person name="Reid J."/>
            <person name="Worley K."/>
            <person name="Petrosino J."/>
            <person name="Highlander S."/>
            <person name="Gibbs R."/>
        </authorList>
    </citation>
    <scope>NUCLEOTIDE SEQUENCE [LARGE SCALE GENOMIC DNA]</scope>
    <source>
        <strain evidence="1 2">DSM 15606</strain>
    </source>
</reference>
<name>E6MPU9_9BACT</name>
<protein>
    <submittedName>
        <fullName evidence="1">Uncharacterized protein</fullName>
    </submittedName>
</protein>
<sequence>MTILYGMLHHFYDNQWKNDSIQISLSLAPFYTMKWHLLETKKASFTM</sequence>
<keyword evidence="2" id="KW-1185">Reference proteome</keyword>
<organism evidence="1 2">
    <name type="scientific">Segatella salivae DSM 15606</name>
    <dbReference type="NCBI Taxonomy" id="888832"/>
    <lineage>
        <taxon>Bacteria</taxon>
        <taxon>Pseudomonadati</taxon>
        <taxon>Bacteroidota</taxon>
        <taxon>Bacteroidia</taxon>
        <taxon>Bacteroidales</taxon>
        <taxon>Prevotellaceae</taxon>
        <taxon>Segatella</taxon>
    </lineage>
</organism>
<gene>
    <name evidence="1" type="ORF">HMPREF9420_1517</name>
</gene>
<dbReference type="Proteomes" id="UP000003874">
    <property type="component" value="Unassembled WGS sequence"/>
</dbReference>
<evidence type="ECO:0000313" key="1">
    <source>
        <dbReference type="EMBL" id="EFV04341.1"/>
    </source>
</evidence>
<accession>E6MPU9</accession>
<evidence type="ECO:0000313" key="2">
    <source>
        <dbReference type="Proteomes" id="UP000003874"/>
    </source>
</evidence>
<proteinExistence type="predicted"/>
<dbReference type="HOGENOM" id="CLU_3171747_0_0_10"/>
<dbReference type="AlphaFoldDB" id="E6MPU9"/>
<comment type="caution">
    <text evidence="1">The sequence shown here is derived from an EMBL/GenBank/DDBJ whole genome shotgun (WGS) entry which is preliminary data.</text>
</comment>